<dbReference type="Gramene" id="PVH36850">
    <property type="protein sequence ID" value="PVH36850"/>
    <property type="gene ID" value="PAHAL_6G182400"/>
</dbReference>
<protein>
    <submittedName>
        <fullName evidence="1">Uncharacterized protein</fullName>
    </submittedName>
</protein>
<reference evidence="1" key="1">
    <citation type="submission" date="2018-04" db="EMBL/GenBank/DDBJ databases">
        <title>WGS assembly of Panicum hallii.</title>
        <authorList>
            <person name="Lovell J."/>
            <person name="Jenkins J."/>
            <person name="Lowry D."/>
            <person name="Mamidi S."/>
            <person name="Sreedasyam A."/>
            <person name="Weng X."/>
            <person name="Barry K."/>
            <person name="Bonette J."/>
            <person name="Campitelli B."/>
            <person name="Daum C."/>
            <person name="Gordon S."/>
            <person name="Gould B."/>
            <person name="Lipzen A."/>
            <person name="Macqueen A."/>
            <person name="Palacio-Mejia J."/>
            <person name="Plott C."/>
            <person name="Shakirov E."/>
            <person name="Shu S."/>
            <person name="Yoshinaga Y."/>
            <person name="Zane M."/>
            <person name="Rokhsar D."/>
            <person name="Grimwood J."/>
            <person name="Schmutz J."/>
            <person name="Juenger T."/>
        </authorList>
    </citation>
    <scope>NUCLEOTIDE SEQUENCE [LARGE SCALE GENOMIC DNA]</scope>
    <source>
        <strain evidence="1">FIL2</strain>
    </source>
</reference>
<proteinExistence type="predicted"/>
<gene>
    <name evidence="1" type="ORF">PAHAL_6G182400</name>
</gene>
<dbReference type="AlphaFoldDB" id="A0A2T8IGP9"/>
<evidence type="ECO:0000313" key="1">
    <source>
        <dbReference type="EMBL" id="PVH36850.1"/>
    </source>
</evidence>
<dbReference type="EMBL" id="CM008051">
    <property type="protein sequence ID" value="PVH36850.1"/>
    <property type="molecule type" value="Genomic_DNA"/>
</dbReference>
<dbReference type="Proteomes" id="UP000243499">
    <property type="component" value="Chromosome 6"/>
</dbReference>
<sequence>MESRCCIWALGKGGQRKDLDRSSRNLSNQAVIPHLKWFRVEGDYNVLIHLEVQVWRTYSSFAQEDSLLNSTYAS</sequence>
<organism evidence="1">
    <name type="scientific">Panicum hallii</name>
    <dbReference type="NCBI Taxonomy" id="206008"/>
    <lineage>
        <taxon>Eukaryota</taxon>
        <taxon>Viridiplantae</taxon>
        <taxon>Streptophyta</taxon>
        <taxon>Embryophyta</taxon>
        <taxon>Tracheophyta</taxon>
        <taxon>Spermatophyta</taxon>
        <taxon>Magnoliopsida</taxon>
        <taxon>Liliopsida</taxon>
        <taxon>Poales</taxon>
        <taxon>Poaceae</taxon>
        <taxon>PACMAD clade</taxon>
        <taxon>Panicoideae</taxon>
        <taxon>Panicodae</taxon>
        <taxon>Paniceae</taxon>
        <taxon>Panicinae</taxon>
        <taxon>Panicum</taxon>
        <taxon>Panicum sect. Panicum</taxon>
    </lineage>
</organism>
<name>A0A2T8IGP9_9POAL</name>
<accession>A0A2T8IGP9</accession>